<keyword evidence="6" id="KW-1133">Transmembrane helix</keyword>
<proteinExistence type="inferred from homology"/>
<dbReference type="EMBL" id="QDEB01045182">
    <property type="protein sequence ID" value="RZC38235.1"/>
    <property type="molecule type" value="Genomic_DNA"/>
</dbReference>
<evidence type="ECO:0000256" key="3">
    <source>
        <dbReference type="ARBA" id="ARBA00022792"/>
    </source>
</evidence>
<dbReference type="AlphaFoldDB" id="A0A482VZN7"/>
<evidence type="ECO:0000256" key="1">
    <source>
        <dbReference type="ARBA" id="ARBA00004273"/>
    </source>
</evidence>
<reference evidence="7 8" key="1">
    <citation type="submission" date="2017-03" db="EMBL/GenBank/DDBJ databases">
        <title>Genome of the blue death feigning beetle - Asbolus verrucosus.</title>
        <authorList>
            <person name="Rider S.D."/>
        </authorList>
    </citation>
    <scope>NUCLEOTIDE SEQUENCE [LARGE SCALE GENOMIC DNA]</scope>
    <source>
        <strain evidence="7">Butters</strain>
        <tissue evidence="7">Head and leg muscle</tissue>
    </source>
</reference>
<gene>
    <name evidence="7" type="ORF">BDFB_009668</name>
</gene>
<evidence type="ECO:0000256" key="4">
    <source>
        <dbReference type="ARBA" id="ARBA00023128"/>
    </source>
</evidence>
<keyword evidence="3" id="KW-0999">Mitochondrion inner membrane</keyword>
<dbReference type="OrthoDB" id="5966508at2759"/>
<feature type="non-terminal residue" evidence="7">
    <location>
        <position position="1"/>
    </location>
</feature>
<sequence>KTVSLARTLFREFSKTTPVQSTEVVTPKFHKLKEAQKKFGIEDNVPVHLKGGVTDKLLYQLTILVTLTGVGLSFETFYRLINK</sequence>
<evidence type="ECO:0000256" key="2">
    <source>
        <dbReference type="ARBA" id="ARBA00009331"/>
    </source>
</evidence>
<dbReference type="Gene3D" id="4.10.91.10">
    <property type="entry name" value="Cytochrome c oxidase, subunit VIIa"/>
    <property type="match status" value="1"/>
</dbReference>
<keyword evidence="4" id="KW-0496">Mitochondrion</keyword>
<dbReference type="InterPro" id="IPR003177">
    <property type="entry name" value="Cytc_oxidase_su7a_met"/>
</dbReference>
<name>A0A482VZN7_ASBVE</name>
<dbReference type="InterPro" id="IPR036539">
    <property type="entry name" value="Cyt_c_oxidase_su7a_sf"/>
</dbReference>
<dbReference type="Proteomes" id="UP000292052">
    <property type="component" value="Unassembled WGS sequence"/>
</dbReference>
<dbReference type="GO" id="GO:0002082">
    <property type="term" value="P:regulation of oxidative phosphorylation"/>
    <property type="evidence" value="ECO:0007669"/>
    <property type="project" value="TreeGrafter"/>
</dbReference>
<dbReference type="GO" id="GO:0006123">
    <property type="term" value="P:mitochondrial electron transport, cytochrome c to oxygen"/>
    <property type="evidence" value="ECO:0007669"/>
    <property type="project" value="InterPro"/>
</dbReference>
<dbReference type="GO" id="GO:0045277">
    <property type="term" value="C:respiratory chain complex IV"/>
    <property type="evidence" value="ECO:0007669"/>
    <property type="project" value="InterPro"/>
</dbReference>
<keyword evidence="5 6" id="KW-0472">Membrane</keyword>
<dbReference type="SUPFAM" id="SSF81419">
    <property type="entry name" value="Mitochondrial cytochrome c oxidase subunit VIIa"/>
    <property type="match status" value="1"/>
</dbReference>
<evidence type="ECO:0000313" key="7">
    <source>
        <dbReference type="EMBL" id="RZC38235.1"/>
    </source>
</evidence>
<comment type="subcellular location">
    <subcellularLocation>
        <location evidence="1">Mitochondrion inner membrane</location>
    </subcellularLocation>
</comment>
<evidence type="ECO:0000256" key="6">
    <source>
        <dbReference type="SAM" id="Phobius"/>
    </source>
</evidence>
<dbReference type="PANTHER" id="PTHR10510:SF11">
    <property type="entry name" value="CYTOCHROME C OXIDASE SUBUNIT 7A, MITOCHONDRIAL"/>
    <property type="match status" value="1"/>
</dbReference>
<dbReference type="PANTHER" id="PTHR10510">
    <property type="entry name" value="CYTOCHROME C OXIDASE POLYPEPTIDE 7A"/>
    <property type="match status" value="1"/>
</dbReference>
<comment type="similarity">
    <text evidence="2">Belongs to the cytochrome c oxidase VIIa family.</text>
</comment>
<comment type="caution">
    <text evidence="7">The sequence shown here is derived from an EMBL/GenBank/DDBJ whole genome shotgun (WGS) entry which is preliminary data.</text>
</comment>
<dbReference type="GO" id="GO:0005743">
    <property type="term" value="C:mitochondrial inner membrane"/>
    <property type="evidence" value="ECO:0007669"/>
    <property type="project" value="UniProtKB-SubCell"/>
</dbReference>
<protein>
    <submittedName>
        <fullName evidence="7">COX7a domain containing protein</fullName>
    </submittedName>
</protein>
<feature type="transmembrane region" description="Helical" evidence="6">
    <location>
        <begin position="57"/>
        <end position="78"/>
    </location>
</feature>
<organism evidence="7 8">
    <name type="scientific">Asbolus verrucosus</name>
    <name type="common">Desert ironclad beetle</name>
    <dbReference type="NCBI Taxonomy" id="1661398"/>
    <lineage>
        <taxon>Eukaryota</taxon>
        <taxon>Metazoa</taxon>
        <taxon>Ecdysozoa</taxon>
        <taxon>Arthropoda</taxon>
        <taxon>Hexapoda</taxon>
        <taxon>Insecta</taxon>
        <taxon>Pterygota</taxon>
        <taxon>Neoptera</taxon>
        <taxon>Endopterygota</taxon>
        <taxon>Coleoptera</taxon>
        <taxon>Polyphaga</taxon>
        <taxon>Cucujiformia</taxon>
        <taxon>Tenebrionidae</taxon>
        <taxon>Pimeliinae</taxon>
        <taxon>Asbolus</taxon>
    </lineage>
</organism>
<dbReference type="STRING" id="1661398.A0A482VZN7"/>
<dbReference type="GO" id="GO:0097250">
    <property type="term" value="P:mitochondrial respirasome assembly"/>
    <property type="evidence" value="ECO:0007669"/>
    <property type="project" value="TreeGrafter"/>
</dbReference>
<evidence type="ECO:0000313" key="8">
    <source>
        <dbReference type="Proteomes" id="UP000292052"/>
    </source>
</evidence>
<evidence type="ECO:0000256" key="5">
    <source>
        <dbReference type="ARBA" id="ARBA00023136"/>
    </source>
</evidence>
<accession>A0A482VZN7</accession>
<keyword evidence="6" id="KW-0812">Transmembrane</keyword>
<keyword evidence="8" id="KW-1185">Reference proteome</keyword>